<evidence type="ECO:0000313" key="2">
    <source>
        <dbReference type="EMBL" id="SCE75690.1"/>
    </source>
</evidence>
<dbReference type="Pfam" id="PF20704">
    <property type="entry name" value="KH_NucS_shadow"/>
    <property type="match status" value="1"/>
</dbReference>
<reference evidence="2 3" key="1">
    <citation type="submission" date="2016-06" db="EMBL/GenBank/DDBJ databases">
        <authorList>
            <person name="Varghese N."/>
            <person name="Submissions Spin"/>
        </authorList>
    </citation>
    <scope>NUCLEOTIDE SEQUENCE [LARGE SCALE GENOMIC DNA]</scope>
    <source>
        <strain evidence="2 3">DSM 45142</strain>
    </source>
</reference>
<keyword evidence="3" id="KW-1185">Reference proteome</keyword>
<evidence type="ECO:0000256" key="1">
    <source>
        <dbReference type="SAM" id="MobiDB-lite"/>
    </source>
</evidence>
<comment type="caution">
    <text evidence="2">The sequence shown here is derived from an EMBL/GenBank/DDBJ whole genome shotgun (WGS) entry which is preliminary data.</text>
</comment>
<sequence length="113" mass="12304">MSFADNVVPPPGDAKRGQLLRALAGDAIRAGLERHFGVTPAFRNCHRSPRSVPARAGHRARAQAAQRSQVPKISRVCPTSVKPCCAATWSAHRSTAGPATSTARPQRRQTRWW</sequence>
<protein>
    <submittedName>
        <fullName evidence="2">Uncharacterized protein</fullName>
    </submittedName>
</protein>
<dbReference type="Proteomes" id="UP000199405">
    <property type="component" value="Unassembled WGS sequence"/>
</dbReference>
<gene>
    <name evidence="2" type="ORF">GA0070562_2369</name>
</gene>
<name>A0ABY0KI62_9ACTN</name>
<evidence type="ECO:0000313" key="3">
    <source>
        <dbReference type="Proteomes" id="UP000199405"/>
    </source>
</evidence>
<feature type="region of interest" description="Disordered" evidence="1">
    <location>
        <begin position="89"/>
        <end position="113"/>
    </location>
</feature>
<feature type="compositionally biased region" description="Polar residues" evidence="1">
    <location>
        <begin position="91"/>
        <end position="104"/>
    </location>
</feature>
<dbReference type="EMBL" id="FMCQ01000002">
    <property type="protein sequence ID" value="SCE75690.1"/>
    <property type="molecule type" value="Genomic_DNA"/>
</dbReference>
<feature type="region of interest" description="Disordered" evidence="1">
    <location>
        <begin position="47"/>
        <end position="67"/>
    </location>
</feature>
<accession>A0ABY0KI62</accession>
<organism evidence="2 3">
    <name type="scientific">Micromonospora tulbaghiae</name>
    <dbReference type="NCBI Taxonomy" id="479978"/>
    <lineage>
        <taxon>Bacteria</taxon>
        <taxon>Bacillati</taxon>
        <taxon>Actinomycetota</taxon>
        <taxon>Actinomycetes</taxon>
        <taxon>Micromonosporales</taxon>
        <taxon>Micromonosporaceae</taxon>
        <taxon>Micromonospora</taxon>
    </lineage>
</organism>
<proteinExistence type="predicted"/>